<protein>
    <recommendedName>
        <fullName evidence="6">N-acetyltransferase domain-containing protein</fullName>
    </recommendedName>
</protein>
<feature type="compositionally biased region" description="Low complexity" evidence="3">
    <location>
        <begin position="88"/>
        <end position="103"/>
    </location>
</feature>
<evidence type="ECO:0000256" key="1">
    <source>
        <dbReference type="ARBA" id="ARBA00022771"/>
    </source>
</evidence>
<comment type="caution">
    <text evidence="4">The sequence shown here is derived from an EMBL/GenBank/DDBJ whole genome shotgun (WGS) entry which is preliminary data.</text>
</comment>
<dbReference type="OrthoDB" id="2016221at2759"/>
<evidence type="ECO:0000313" key="5">
    <source>
        <dbReference type="Proteomes" id="UP000236333"/>
    </source>
</evidence>
<dbReference type="PANTHER" id="PTHR36334">
    <property type="entry name" value="PROTEIN, PUTATIVE (DUF2358)-RELATED"/>
    <property type="match status" value="1"/>
</dbReference>
<keyword evidence="1" id="KW-0479">Metal-binding</keyword>
<keyword evidence="1" id="KW-0863">Zinc-finger</keyword>
<evidence type="ECO:0000256" key="3">
    <source>
        <dbReference type="SAM" id="MobiDB-lite"/>
    </source>
</evidence>
<reference evidence="4 5" key="1">
    <citation type="journal article" date="2017" name="Mol. Biol. Evol.">
        <title>The 4-celled Tetrabaena socialis nuclear genome reveals the essential components for genetic control of cell number at the origin of multicellularity in the volvocine lineage.</title>
        <authorList>
            <person name="Featherston J."/>
            <person name="Arakaki Y."/>
            <person name="Hanschen E.R."/>
            <person name="Ferris P.J."/>
            <person name="Michod R.E."/>
            <person name="Olson B.J.S.C."/>
            <person name="Nozaki H."/>
            <person name="Durand P.M."/>
        </authorList>
    </citation>
    <scope>NUCLEOTIDE SEQUENCE [LARGE SCALE GENOMIC DNA]</scope>
    <source>
        <strain evidence="4 5">NIES-571</strain>
    </source>
</reference>
<dbReference type="PANTHER" id="PTHR36334:SF1">
    <property type="entry name" value="PROTEIN, PUTATIVE (DUF2358)-RELATED"/>
    <property type="match status" value="1"/>
</dbReference>
<name>A0A2J7ZS44_9CHLO</name>
<gene>
    <name evidence="4" type="ORF">TSOC_010870</name>
</gene>
<dbReference type="SUPFAM" id="SSF57903">
    <property type="entry name" value="FYVE/PHD zinc finger"/>
    <property type="match status" value="1"/>
</dbReference>
<dbReference type="InterPro" id="IPR013083">
    <property type="entry name" value="Znf_RING/FYVE/PHD"/>
</dbReference>
<dbReference type="InterPro" id="IPR011011">
    <property type="entry name" value="Znf_FYVE_PHD"/>
</dbReference>
<dbReference type="Gene3D" id="3.40.630.30">
    <property type="match status" value="1"/>
</dbReference>
<keyword evidence="2" id="KW-0862">Zinc</keyword>
<dbReference type="Proteomes" id="UP000236333">
    <property type="component" value="Unassembled WGS sequence"/>
</dbReference>
<organism evidence="4 5">
    <name type="scientific">Tetrabaena socialis</name>
    <dbReference type="NCBI Taxonomy" id="47790"/>
    <lineage>
        <taxon>Eukaryota</taxon>
        <taxon>Viridiplantae</taxon>
        <taxon>Chlorophyta</taxon>
        <taxon>core chlorophytes</taxon>
        <taxon>Chlorophyceae</taxon>
        <taxon>CS clade</taxon>
        <taxon>Chlamydomonadales</taxon>
        <taxon>Tetrabaenaceae</taxon>
        <taxon>Tetrabaena</taxon>
    </lineage>
</organism>
<dbReference type="GO" id="GO:0009507">
    <property type="term" value="C:chloroplast"/>
    <property type="evidence" value="ECO:0007669"/>
    <property type="project" value="TreeGrafter"/>
</dbReference>
<keyword evidence="5" id="KW-1185">Reference proteome</keyword>
<feature type="region of interest" description="Disordered" evidence="3">
    <location>
        <begin position="136"/>
        <end position="211"/>
    </location>
</feature>
<dbReference type="InterPro" id="IPR016181">
    <property type="entry name" value="Acyl_CoA_acyltransferase"/>
</dbReference>
<proteinExistence type="predicted"/>
<dbReference type="Gene3D" id="3.30.40.10">
    <property type="entry name" value="Zinc/RING finger domain, C3HC4 (zinc finger)"/>
    <property type="match status" value="1"/>
</dbReference>
<evidence type="ECO:0008006" key="6">
    <source>
        <dbReference type="Google" id="ProtNLM"/>
    </source>
</evidence>
<dbReference type="SUPFAM" id="SSF55729">
    <property type="entry name" value="Acyl-CoA N-acyltransferases (Nat)"/>
    <property type="match status" value="1"/>
</dbReference>
<feature type="region of interest" description="Disordered" evidence="3">
    <location>
        <begin position="73"/>
        <end position="103"/>
    </location>
</feature>
<dbReference type="EMBL" id="PGGS01000549">
    <property type="protein sequence ID" value="PNH03088.1"/>
    <property type="molecule type" value="Genomic_DNA"/>
</dbReference>
<accession>A0A2J7ZS44</accession>
<feature type="region of interest" description="Disordered" evidence="3">
    <location>
        <begin position="689"/>
        <end position="718"/>
    </location>
</feature>
<sequence length="747" mass="77763">MAALDQRTPSPMLPPSAVADGNCAVLRLRMFRLEDGTSVVTATTQGGAAWAARRGGLAQHAAARAWGSGSACGSSRGSCGSPSTPTPALGSHSGLPAGLSSSGGDSDSWLAGAVGGAWRAMRCTLASVTLQQQQLLSGAEPHDRRSQQPARCADGEGGGGSGASGHVRPQPLFSLARAERAASPSRPGATAGYGSNAPGQDPGAGGGIPELDVAGADAVLADMMQGGRLGGGESSEGGDAEQAESAMARVECGFCHRRLGRSGAPVMLCDGCHRPFHTACCRYRGVGIRRGAGGAWHHCGDCASCSAAWQQRAAAGPTPAAGGRSWLLLPTRLGPAGAGSRPAAADALKEASCVLAAEYGPPAVDAVLDSDFAVLLRDPRGRPVSAATLDVYGREVVVLELMATLEEAQKQGHGRALVDAVGGWLGGNEAGAAHWVVAVPPDAEGRALQKMWRGHGFSPVQAHTKMLQRTACPRSFRTRDHTSAASTAGCRHVVATQQLRASTRTRAVETDLPHTPLDSIALKTIEDLDTNYCDDFVCTSSPAVEVTVRSMARELTRGRYATLSMFQPTVTYWDGFRAFRGAEGYKKQRWVADHVQKFRANVVKLRMLDKGTSQVQWRVEGKLGAFEVDIGVTTTCEHNLLTGRVTSQKESWDLSRCSLPAAAFATLDRAAWSARQAVGDARDGLSNAAQALGGGSGGNDVTQMPDDPTKFYQGPDPGPNQDLLQGGVLVALLYLAFKLFGALEALG</sequence>
<evidence type="ECO:0000313" key="4">
    <source>
        <dbReference type="EMBL" id="PNH03088.1"/>
    </source>
</evidence>
<dbReference type="GO" id="GO:0008270">
    <property type="term" value="F:zinc ion binding"/>
    <property type="evidence" value="ECO:0007669"/>
    <property type="project" value="UniProtKB-KW"/>
</dbReference>
<dbReference type="AlphaFoldDB" id="A0A2J7ZS44"/>
<evidence type="ECO:0000256" key="2">
    <source>
        <dbReference type="ARBA" id="ARBA00022833"/>
    </source>
</evidence>